<organism evidence="2 3">
    <name type="scientific">Sphingomonas immobilis</name>
    <dbReference type="NCBI Taxonomy" id="3063997"/>
    <lineage>
        <taxon>Bacteria</taxon>
        <taxon>Pseudomonadati</taxon>
        <taxon>Pseudomonadota</taxon>
        <taxon>Alphaproteobacteria</taxon>
        <taxon>Sphingomonadales</taxon>
        <taxon>Sphingomonadaceae</taxon>
        <taxon>Sphingomonas</taxon>
    </lineage>
</organism>
<dbReference type="RefSeq" id="WP_304561712.1">
    <property type="nucleotide sequence ID" value="NZ_JAUQSZ010000008.1"/>
</dbReference>
<dbReference type="InterPro" id="IPR009875">
    <property type="entry name" value="PilZ_domain"/>
</dbReference>
<feature type="domain" description="PilZ" evidence="1">
    <location>
        <begin position="113"/>
        <end position="188"/>
    </location>
</feature>
<dbReference type="SUPFAM" id="SSF141371">
    <property type="entry name" value="PilZ domain-like"/>
    <property type="match status" value="2"/>
</dbReference>
<reference evidence="2" key="1">
    <citation type="submission" date="2023-07" db="EMBL/GenBank/DDBJ databases">
        <authorList>
            <person name="Kim M.K."/>
        </authorList>
    </citation>
    <scope>NUCLEOTIDE SEQUENCE</scope>
    <source>
        <strain evidence="2">CA1-15</strain>
    </source>
</reference>
<evidence type="ECO:0000313" key="3">
    <source>
        <dbReference type="Proteomes" id="UP001176468"/>
    </source>
</evidence>
<name>A0ABT9A1J9_9SPHN</name>
<dbReference type="Pfam" id="PF07238">
    <property type="entry name" value="PilZ"/>
    <property type="match status" value="2"/>
</dbReference>
<sequence>MHSAQPSPETLSRPERRERRLANRAVAVLRVARLITEQGDQLCVVRNVSPTGVMVDTAQPPAPGDAIWLEFSTTVKVRGIVRWVVDYRFGVEFDAATDILKALDQPIGRLRRQRSRAPRFVRDGKVQIGGTARPAEGTILNISLGGVRAAVGQTDLTPGMRVTLTIPGLAKHDGQVRWIRSGIVGIWFNRPLHFSDLALWLTGAAAD</sequence>
<gene>
    <name evidence="2" type="ORF">Q5H94_13065</name>
</gene>
<protein>
    <submittedName>
        <fullName evidence="2">PilZ domain-containing protein</fullName>
    </submittedName>
</protein>
<comment type="caution">
    <text evidence="2">The sequence shown here is derived from an EMBL/GenBank/DDBJ whole genome shotgun (WGS) entry which is preliminary data.</text>
</comment>
<evidence type="ECO:0000313" key="2">
    <source>
        <dbReference type="EMBL" id="MDO7843259.1"/>
    </source>
</evidence>
<dbReference type="EMBL" id="JAUQSZ010000008">
    <property type="protein sequence ID" value="MDO7843259.1"/>
    <property type="molecule type" value="Genomic_DNA"/>
</dbReference>
<proteinExistence type="predicted"/>
<keyword evidence="3" id="KW-1185">Reference proteome</keyword>
<dbReference type="Gene3D" id="2.40.10.220">
    <property type="entry name" value="predicted glycosyltransferase like domains"/>
    <property type="match status" value="1"/>
</dbReference>
<evidence type="ECO:0000259" key="1">
    <source>
        <dbReference type="Pfam" id="PF07238"/>
    </source>
</evidence>
<dbReference type="Proteomes" id="UP001176468">
    <property type="component" value="Unassembled WGS sequence"/>
</dbReference>
<accession>A0ABT9A1J9</accession>
<feature type="domain" description="PilZ" evidence="1">
    <location>
        <begin position="18"/>
        <end position="98"/>
    </location>
</feature>